<evidence type="ECO:0000256" key="1">
    <source>
        <dbReference type="SAM" id="MobiDB-lite"/>
    </source>
</evidence>
<protein>
    <submittedName>
        <fullName evidence="2">Uncharacterized protein</fullName>
    </submittedName>
</protein>
<reference evidence="2" key="1">
    <citation type="journal article" date="2019" name="bioRxiv">
        <title>The Genome of the Zebra Mussel, Dreissena polymorpha: A Resource for Invasive Species Research.</title>
        <authorList>
            <person name="McCartney M.A."/>
            <person name="Auch B."/>
            <person name="Kono T."/>
            <person name="Mallez S."/>
            <person name="Zhang Y."/>
            <person name="Obille A."/>
            <person name="Becker A."/>
            <person name="Abrahante J.E."/>
            <person name="Garbe J."/>
            <person name="Badalamenti J.P."/>
            <person name="Herman A."/>
            <person name="Mangelson H."/>
            <person name="Liachko I."/>
            <person name="Sullivan S."/>
            <person name="Sone E.D."/>
            <person name="Koren S."/>
            <person name="Silverstein K.A.T."/>
            <person name="Beckman K.B."/>
            <person name="Gohl D.M."/>
        </authorList>
    </citation>
    <scope>NUCLEOTIDE SEQUENCE</scope>
    <source>
        <strain evidence="2">Duluth1</strain>
        <tissue evidence="2">Whole animal</tissue>
    </source>
</reference>
<sequence>MSVRPRYWLPPALLAHVDDGGVYDKLETPGQNANGRGIRRSVQTLGTWRSRNPEASGSARSVVPRGSKIGGAESLPPRSWFTKHSISTCISHPERKSSLALHGVEARPTAASRWPRVDPSLCRQKKSMWWITRLVRR</sequence>
<keyword evidence="3" id="KW-1185">Reference proteome</keyword>
<gene>
    <name evidence="2" type="ORF">DPMN_167008</name>
</gene>
<evidence type="ECO:0000313" key="2">
    <source>
        <dbReference type="EMBL" id="KAH3788846.1"/>
    </source>
</evidence>
<reference evidence="2" key="2">
    <citation type="submission" date="2020-11" db="EMBL/GenBank/DDBJ databases">
        <authorList>
            <person name="McCartney M.A."/>
            <person name="Auch B."/>
            <person name="Kono T."/>
            <person name="Mallez S."/>
            <person name="Becker A."/>
            <person name="Gohl D.M."/>
            <person name="Silverstein K.A.T."/>
            <person name="Koren S."/>
            <person name="Bechman K.B."/>
            <person name="Herman A."/>
            <person name="Abrahante J.E."/>
            <person name="Garbe J."/>
        </authorList>
    </citation>
    <scope>NUCLEOTIDE SEQUENCE</scope>
    <source>
        <strain evidence="2">Duluth1</strain>
        <tissue evidence="2">Whole animal</tissue>
    </source>
</reference>
<name>A0A9D4F2G3_DREPO</name>
<dbReference type="AlphaFoldDB" id="A0A9D4F2G3"/>
<accession>A0A9D4F2G3</accession>
<proteinExistence type="predicted"/>
<dbReference type="Proteomes" id="UP000828390">
    <property type="component" value="Unassembled WGS sequence"/>
</dbReference>
<evidence type="ECO:0000313" key="3">
    <source>
        <dbReference type="Proteomes" id="UP000828390"/>
    </source>
</evidence>
<feature type="compositionally biased region" description="Polar residues" evidence="1">
    <location>
        <begin position="49"/>
        <end position="59"/>
    </location>
</feature>
<feature type="region of interest" description="Disordered" evidence="1">
    <location>
        <begin position="49"/>
        <end position="76"/>
    </location>
</feature>
<comment type="caution">
    <text evidence="2">The sequence shown here is derived from an EMBL/GenBank/DDBJ whole genome shotgun (WGS) entry which is preliminary data.</text>
</comment>
<dbReference type="EMBL" id="JAIWYP010000008">
    <property type="protein sequence ID" value="KAH3788846.1"/>
    <property type="molecule type" value="Genomic_DNA"/>
</dbReference>
<organism evidence="2 3">
    <name type="scientific">Dreissena polymorpha</name>
    <name type="common">Zebra mussel</name>
    <name type="synonym">Mytilus polymorpha</name>
    <dbReference type="NCBI Taxonomy" id="45954"/>
    <lineage>
        <taxon>Eukaryota</taxon>
        <taxon>Metazoa</taxon>
        <taxon>Spiralia</taxon>
        <taxon>Lophotrochozoa</taxon>
        <taxon>Mollusca</taxon>
        <taxon>Bivalvia</taxon>
        <taxon>Autobranchia</taxon>
        <taxon>Heteroconchia</taxon>
        <taxon>Euheterodonta</taxon>
        <taxon>Imparidentia</taxon>
        <taxon>Neoheterodontei</taxon>
        <taxon>Myida</taxon>
        <taxon>Dreissenoidea</taxon>
        <taxon>Dreissenidae</taxon>
        <taxon>Dreissena</taxon>
    </lineage>
</organism>